<reference evidence="4 5" key="1">
    <citation type="journal article" date="2016" name="Nat. Commun.">
        <title>Thousands of microbial genomes shed light on interconnected biogeochemical processes in an aquifer system.</title>
        <authorList>
            <person name="Anantharaman K."/>
            <person name="Brown C.T."/>
            <person name="Hug L.A."/>
            <person name="Sharon I."/>
            <person name="Castelle C.J."/>
            <person name="Probst A.J."/>
            <person name="Thomas B.C."/>
            <person name="Singh A."/>
            <person name="Wilkins M.J."/>
            <person name="Karaoz U."/>
            <person name="Brodie E.L."/>
            <person name="Williams K.H."/>
            <person name="Hubbard S.S."/>
            <person name="Banfield J.F."/>
        </authorList>
    </citation>
    <scope>NUCLEOTIDE SEQUENCE [LARGE SCALE GENOMIC DNA]</scope>
</reference>
<feature type="domain" description="STAS" evidence="3">
    <location>
        <begin position="7"/>
        <end position="114"/>
    </location>
</feature>
<dbReference type="Proteomes" id="UP000177876">
    <property type="component" value="Unassembled WGS sequence"/>
</dbReference>
<evidence type="ECO:0000313" key="5">
    <source>
        <dbReference type="Proteomes" id="UP000177876"/>
    </source>
</evidence>
<dbReference type="AlphaFoldDB" id="A0A1F2WM37"/>
<dbReference type="GO" id="GO:0043856">
    <property type="term" value="F:anti-sigma factor antagonist activity"/>
    <property type="evidence" value="ECO:0007669"/>
    <property type="project" value="InterPro"/>
</dbReference>
<evidence type="ECO:0000259" key="3">
    <source>
        <dbReference type="PROSITE" id="PS50801"/>
    </source>
</evidence>
<comment type="caution">
    <text evidence="4">The sequence shown here is derived from an EMBL/GenBank/DDBJ whole genome shotgun (WGS) entry which is preliminary data.</text>
</comment>
<proteinExistence type="inferred from homology"/>
<dbReference type="PANTHER" id="PTHR33495:SF2">
    <property type="entry name" value="ANTI-SIGMA FACTOR ANTAGONIST TM_1081-RELATED"/>
    <property type="match status" value="1"/>
</dbReference>
<evidence type="ECO:0000313" key="4">
    <source>
        <dbReference type="EMBL" id="OFW57926.1"/>
    </source>
</evidence>
<dbReference type="InterPro" id="IPR036513">
    <property type="entry name" value="STAS_dom_sf"/>
</dbReference>
<gene>
    <name evidence="4" type="ORF">A2Y75_11880</name>
</gene>
<dbReference type="PROSITE" id="PS50801">
    <property type="entry name" value="STAS"/>
    <property type="match status" value="1"/>
</dbReference>
<dbReference type="CDD" id="cd07043">
    <property type="entry name" value="STAS_anti-anti-sigma_factors"/>
    <property type="match status" value="1"/>
</dbReference>
<dbReference type="Pfam" id="PF01740">
    <property type="entry name" value="STAS"/>
    <property type="match status" value="1"/>
</dbReference>
<dbReference type="NCBIfam" id="TIGR00377">
    <property type="entry name" value="ant_ant_sig"/>
    <property type="match status" value="1"/>
</dbReference>
<evidence type="ECO:0000256" key="1">
    <source>
        <dbReference type="ARBA" id="ARBA00009013"/>
    </source>
</evidence>
<dbReference type="InterPro" id="IPR002645">
    <property type="entry name" value="STAS_dom"/>
</dbReference>
<dbReference type="Gene3D" id="3.30.750.24">
    <property type="entry name" value="STAS domain"/>
    <property type="match status" value="1"/>
</dbReference>
<dbReference type="InterPro" id="IPR003658">
    <property type="entry name" value="Anti-sigma_ant"/>
</dbReference>
<dbReference type="SUPFAM" id="SSF52091">
    <property type="entry name" value="SpoIIaa-like"/>
    <property type="match status" value="1"/>
</dbReference>
<protein>
    <recommendedName>
        <fullName evidence="2">Anti-sigma factor antagonist</fullName>
    </recommendedName>
</protein>
<dbReference type="EMBL" id="MELK01000029">
    <property type="protein sequence ID" value="OFW57926.1"/>
    <property type="molecule type" value="Genomic_DNA"/>
</dbReference>
<organism evidence="4 5">
    <name type="scientific">Candidatus Solincola sediminis</name>
    <dbReference type="NCBI Taxonomy" id="1797199"/>
    <lineage>
        <taxon>Bacteria</taxon>
        <taxon>Bacillati</taxon>
        <taxon>Actinomycetota</taxon>
        <taxon>Candidatus Geothermincolia</taxon>
        <taxon>Candidatus Geothermincolales</taxon>
        <taxon>Candidatus Geothermincolaceae</taxon>
        <taxon>Candidatus Solincola</taxon>
    </lineage>
</organism>
<accession>A0A1F2WM37</accession>
<dbReference type="STRING" id="1797197.A2Y75_11880"/>
<evidence type="ECO:0000256" key="2">
    <source>
        <dbReference type="RuleBase" id="RU003749"/>
    </source>
</evidence>
<name>A0A1F2WM37_9ACTN</name>
<sequence length="114" mass="12579">MQEEARVFLDQTQRDGVTLIELRGRADIYSSNALRQSLLEIIDSGKIDLIIDLDGLDHIDSSGLAALVWVFEKTSLSGGSLKFVCSKAPVLNALTASGFNRAIPIHNRVEEYFN</sequence>
<dbReference type="PANTHER" id="PTHR33495">
    <property type="entry name" value="ANTI-SIGMA FACTOR ANTAGONIST TM_1081-RELATED-RELATED"/>
    <property type="match status" value="1"/>
</dbReference>
<comment type="similarity">
    <text evidence="1 2">Belongs to the anti-sigma-factor antagonist family.</text>
</comment>